<keyword evidence="4" id="KW-0472">Membrane</keyword>
<evidence type="ECO:0000313" key="6">
    <source>
        <dbReference type="Proteomes" id="UP000619260"/>
    </source>
</evidence>
<evidence type="ECO:0000256" key="1">
    <source>
        <dbReference type="ARBA" id="ARBA00004255"/>
    </source>
</evidence>
<accession>A0A8J3YRV1</accession>
<dbReference type="EMBL" id="BOPF01000028">
    <property type="protein sequence ID" value="GIJ49502.1"/>
    <property type="molecule type" value="Genomic_DNA"/>
</dbReference>
<dbReference type="GO" id="GO:0005737">
    <property type="term" value="C:cytoplasm"/>
    <property type="evidence" value="ECO:0007669"/>
    <property type="project" value="UniProtKB-ARBA"/>
</dbReference>
<name>A0A8J3YRV1_9ACTN</name>
<keyword evidence="6" id="KW-1185">Reference proteome</keyword>
<dbReference type="InterPro" id="IPR008628">
    <property type="entry name" value="GPP34-like"/>
</dbReference>
<dbReference type="Pfam" id="PF05719">
    <property type="entry name" value="GPP34"/>
    <property type="match status" value="1"/>
</dbReference>
<dbReference type="GO" id="GO:0012505">
    <property type="term" value="C:endomembrane system"/>
    <property type="evidence" value="ECO:0007669"/>
    <property type="project" value="UniProtKB-ARBA"/>
</dbReference>
<keyword evidence="2" id="KW-0333">Golgi apparatus</keyword>
<comment type="subcellular location">
    <subcellularLocation>
        <location evidence="1">Golgi apparatus membrane</location>
        <topology evidence="1">Peripheral membrane protein</topology>
        <orientation evidence="1">Cytoplasmic side</orientation>
    </subcellularLocation>
</comment>
<evidence type="ECO:0000256" key="2">
    <source>
        <dbReference type="ARBA" id="ARBA00023034"/>
    </source>
</evidence>
<evidence type="ECO:0000256" key="3">
    <source>
        <dbReference type="ARBA" id="ARBA00023121"/>
    </source>
</evidence>
<dbReference type="Proteomes" id="UP000619260">
    <property type="component" value="Unassembled WGS sequence"/>
</dbReference>
<dbReference type="Gene3D" id="1.10.3630.10">
    <property type="entry name" value="yeast vps74-n-term truncation variant domain like"/>
    <property type="match status" value="1"/>
</dbReference>
<evidence type="ECO:0000313" key="5">
    <source>
        <dbReference type="EMBL" id="GIJ49502.1"/>
    </source>
</evidence>
<protein>
    <recommendedName>
        <fullName evidence="7">GPP34 family phosphoprotein</fullName>
    </recommendedName>
</protein>
<dbReference type="InterPro" id="IPR038261">
    <property type="entry name" value="GPP34-like_sf"/>
</dbReference>
<evidence type="ECO:0008006" key="7">
    <source>
        <dbReference type="Google" id="ProtNLM"/>
    </source>
</evidence>
<gene>
    <name evidence="5" type="ORF">Val02_63880</name>
</gene>
<organism evidence="5 6">
    <name type="scientific">Virgisporangium aliadipatigenens</name>
    <dbReference type="NCBI Taxonomy" id="741659"/>
    <lineage>
        <taxon>Bacteria</taxon>
        <taxon>Bacillati</taxon>
        <taxon>Actinomycetota</taxon>
        <taxon>Actinomycetes</taxon>
        <taxon>Micromonosporales</taxon>
        <taxon>Micromonosporaceae</taxon>
        <taxon>Virgisporangium</taxon>
    </lineage>
</organism>
<evidence type="ECO:0000256" key="4">
    <source>
        <dbReference type="ARBA" id="ARBA00023136"/>
    </source>
</evidence>
<keyword evidence="3" id="KW-0446">Lipid-binding</keyword>
<dbReference type="GO" id="GO:0070273">
    <property type="term" value="F:phosphatidylinositol-4-phosphate binding"/>
    <property type="evidence" value="ECO:0007669"/>
    <property type="project" value="InterPro"/>
</dbReference>
<comment type="caution">
    <text evidence="5">The sequence shown here is derived from an EMBL/GenBank/DDBJ whole genome shotgun (WGS) entry which is preliminary data.</text>
</comment>
<proteinExistence type="predicted"/>
<sequence length="215" mass="24090">MTALLADQFFLIAHEDRSGRSRLHPRATGLGLAAALLGELMLSDRLRVFEGELDVVSREPPRDALSHNILDLLIAQPQHRELRTWLHFLAQDAAEKVGERLIRAGVVEPVLRRKILSTQTIYMPMNEDQRNVAAWAPIRLANILVHRRPMDIGDRVLSGLVVATGLTRHVLWDFTAHRQALMHLPNVVGSLPDDLRELIEHTEALVGSAMAAGRR</sequence>
<reference evidence="5" key="1">
    <citation type="submission" date="2021-01" db="EMBL/GenBank/DDBJ databases">
        <title>Whole genome shotgun sequence of Virgisporangium aliadipatigenens NBRC 105644.</title>
        <authorList>
            <person name="Komaki H."/>
            <person name="Tamura T."/>
        </authorList>
    </citation>
    <scope>NUCLEOTIDE SEQUENCE</scope>
    <source>
        <strain evidence="5">NBRC 105644</strain>
    </source>
</reference>
<dbReference type="AlphaFoldDB" id="A0A8J3YRV1"/>